<dbReference type="InterPro" id="IPR038765">
    <property type="entry name" value="Papain-like_cys_pep_sf"/>
</dbReference>
<dbReference type="InterPro" id="IPR052557">
    <property type="entry name" value="CAP/Cytokinesis_protein"/>
</dbReference>
<gene>
    <name evidence="2" type="ORF">NAEGRDRAFT_81505</name>
</gene>
<keyword evidence="3" id="KW-1185">Reference proteome</keyword>
<dbReference type="EMBL" id="GG738905">
    <property type="protein sequence ID" value="EFC38670.1"/>
    <property type="molecule type" value="Genomic_DNA"/>
</dbReference>
<name>D2VWR8_NAEGR</name>
<dbReference type="PANTHER" id="PTHR46333">
    <property type="entry name" value="CYTOKINESIS PROTEIN 3"/>
    <property type="match status" value="1"/>
</dbReference>
<dbReference type="KEGG" id="ngr:NAEGRDRAFT_81505"/>
<reference evidence="2 3" key="1">
    <citation type="journal article" date="2010" name="Cell">
        <title>The genome of Naegleria gruberi illuminates early eukaryotic versatility.</title>
        <authorList>
            <person name="Fritz-Laylin L.K."/>
            <person name="Prochnik S.E."/>
            <person name="Ginger M.L."/>
            <person name="Dacks J.B."/>
            <person name="Carpenter M.L."/>
            <person name="Field M.C."/>
            <person name="Kuo A."/>
            <person name="Paredez A."/>
            <person name="Chapman J."/>
            <person name="Pham J."/>
            <person name="Shu S."/>
            <person name="Neupane R."/>
            <person name="Cipriano M."/>
            <person name="Mancuso J."/>
            <person name="Tu H."/>
            <person name="Salamov A."/>
            <person name="Lindquist E."/>
            <person name="Shapiro H."/>
            <person name="Lucas S."/>
            <person name="Grigoriev I.V."/>
            <person name="Cande W.Z."/>
            <person name="Fulton C."/>
            <person name="Rokhsar D.S."/>
            <person name="Dawson S.C."/>
        </authorList>
    </citation>
    <scope>NUCLEOTIDE SEQUENCE [LARGE SCALE GENOMIC DNA]</scope>
    <source>
        <strain evidence="2 3">NEG-M</strain>
    </source>
</reference>
<dbReference type="SUPFAM" id="SSF54001">
    <property type="entry name" value="Cysteine proteinases"/>
    <property type="match status" value="1"/>
</dbReference>
<proteinExistence type="predicted"/>
<dbReference type="InParanoid" id="D2VWR8"/>
<accession>D2VWR8</accession>
<dbReference type="GeneID" id="8858379"/>
<dbReference type="PANTHER" id="PTHR46333:SF2">
    <property type="entry name" value="CYTOKINESIS PROTEIN 3"/>
    <property type="match status" value="1"/>
</dbReference>
<evidence type="ECO:0000313" key="2">
    <source>
        <dbReference type="EMBL" id="EFC38670.1"/>
    </source>
</evidence>
<dbReference type="AlphaFoldDB" id="D2VWR8"/>
<protein>
    <submittedName>
        <fullName evidence="2">Predicted protein</fullName>
    </submittedName>
</protein>
<organism evidence="3">
    <name type="scientific">Naegleria gruberi</name>
    <name type="common">Amoeba</name>
    <dbReference type="NCBI Taxonomy" id="5762"/>
    <lineage>
        <taxon>Eukaryota</taxon>
        <taxon>Discoba</taxon>
        <taxon>Heterolobosea</taxon>
        <taxon>Tetramitia</taxon>
        <taxon>Eutetramitia</taxon>
        <taxon>Vahlkampfiidae</taxon>
        <taxon>Naegleria</taxon>
    </lineage>
</organism>
<evidence type="ECO:0000313" key="3">
    <source>
        <dbReference type="Proteomes" id="UP000006671"/>
    </source>
</evidence>
<dbReference type="RefSeq" id="XP_002671414.1">
    <property type="nucleotide sequence ID" value="XM_002671368.1"/>
</dbReference>
<dbReference type="InterPro" id="IPR007562">
    <property type="entry name" value="Transglutaminase-like_domain"/>
</dbReference>
<dbReference type="Proteomes" id="UP000006671">
    <property type="component" value="Unassembled WGS sequence"/>
</dbReference>
<evidence type="ECO:0000259" key="1">
    <source>
        <dbReference type="Pfam" id="PF04473"/>
    </source>
</evidence>
<dbReference type="OrthoDB" id="6129702at2759"/>
<dbReference type="GO" id="GO:0005737">
    <property type="term" value="C:cytoplasm"/>
    <property type="evidence" value="ECO:0007669"/>
    <property type="project" value="TreeGrafter"/>
</dbReference>
<dbReference type="VEuPathDB" id="AmoebaDB:NAEGRDRAFT_81505"/>
<dbReference type="Gene3D" id="3.10.620.30">
    <property type="match status" value="1"/>
</dbReference>
<dbReference type="eggNOG" id="KOG4575">
    <property type="taxonomic scope" value="Eukaryota"/>
</dbReference>
<sequence>MVESVAQQLSTLSISTGPFQSDGEHYKLLKNYEQIDAHAKSIPSSETSTLTQLVTYLTKPFSSIEEKARSIFVWICENVVYDAESFLSNQHAVYVPSEHDKFFSEDEKKMYCPTSRLTFIQKKGVCSGYARLFKNMCIQSGIQKVSCVVGFAKLVGFNPLNPVDIKESNHEWNAVELEDGSLRLIDACWGAGVLGGSSFQKIFTSRYFFMSPNEMIASHYPEDPKLQLISPPVSPDDFVNRVRIKLKAASARVDGHNIIISVCVPQPGVIYQLSIFAGVRKCEEMLTYFVRVEGGANIEEVSYPSEYGSWKTYAGELISPKTGKMKVGTTYSFKIQFPADKMVAMVMIPPSDQLVSKGNGLFEGEYTPTAPGKVNLVGGSGSRLEGLLAFDVV</sequence>
<feature type="domain" description="Transglutaminase-like" evidence="1">
    <location>
        <begin position="62"/>
        <end position="148"/>
    </location>
</feature>
<dbReference type="Pfam" id="PF04473">
    <property type="entry name" value="DUF553"/>
    <property type="match status" value="1"/>
</dbReference>
<dbReference type="STRING" id="5762.D2VWR8"/>